<name>A0ABQ8SNM5_PERAM</name>
<evidence type="ECO:0000313" key="1">
    <source>
        <dbReference type="EMBL" id="KAJ4435777.1"/>
    </source>
</evidence>
<sequence length="67" mass="7706">MFAVYGEHSMSCSRVLEWHKRFREGRVSLEDDARPGQAHGAITLLLLLRLMVLYGEIDGSLWKNFVV</sequence>
<gene>
    <name evidence="1" type="ORF">ANN_18396</name>
</gene>
<keyword evidence="2" id="KW-1185">Reference proteome</keyword>
<evidence type="ECO:0000313" key="2">
    <source>
        <dbReference type="Proteomes" id="UP001148838"/>
    </source>
</evidence>
<proteinExistence type="predicted"/>
<comment type="caution">
    <text evidence="1">The sequence shown here is derived from an EMBL/GenBank/DDBJ whole genome shotgun (WGS) entry which is preliminary data.</text>
</comment>
<dbReference type="EMBL" id="JAJSOF020000023">
    <property type="protein sequence ID" value="KAJ4435777.1"/>
    <property type="molecule type" value="Genomic_DNA"/>
</dbReference>
<reference evidence="1 2" key="1">
    <citation type="journal article" date="2022" name="Allergy">
        <title>Genome assembly and annotation of Periplaneta americana reveal a comprehensive cockroach allergen profile.</title>
        <authorList>
            <person name="Wang L."/>
            <person name="Xiong Q."/>
            <person name="Saelim N."/>
            <person name="Wang L."/>
            <person name="Nong W."/>
            <person name="Wan A.T."/>
            <person name="Shi M."/>
            <person name="Liu X."/>
            <person name="Cao Q."/>
            <person name="Hui J.H.L."/>
            <person name="Sookrung N."/>
            <person name="Leung T.F."/>
            <person name="Tungtrongchitr A."/>
            <person name="Tsui S.K.W."/>
        </authorList>
    </citation>
    <scope>NUCLEOTIDE SEQUENCE [LARGE SCALE GENOMIC DNA]</scope>
    <source>
        <strain evidence="1">PWHHKU_190912</strain>
    </source>
</reference>
<dbReference type="Proteomes" id="UP001148838">
    <property type="component" value="Unassembled WGS sequence"/>
</dbReference>
<protein>
    <submittedName>
        <fullName evidence="1">Uncharacterized protein</fullName>
    </submittedName>
</protein>
<organism evidence="1 2">
    <name type="scientific">Periplaneta americana</name>
    <name type="common">American cockroach</name>
    <name type="synonym">Blatta americana</name>
    <dbReference type="NCBI Taxonomy" id="6978"/>
    <lineage>
        <taxon>Eukaryota</taxon>
        <taxon>Metazoa</taxon>
        <taxon>Ecdysozoa</taxon>
        <taxon>Arthropoda</taxon>
        <taxon>Hexapoda</taxon>
        <taxon>Insecta</taxon>
        <taxon>Pterygota</taxon>
        <taxon>Neoptera</taxon>
        <taxon>Polyneoptera</taxon>
        <taxon>Dictyoptera</taxon>
        <taxon>Blattodea</taxon>
        <taxon>Blattoidea</taxon>
        <taxon>Blattidae</taxon>
        <taxon>Blattinae</taxon>
        <taxon>Periplaneta</taxon>
    </lineage>
</organism>
<accession>A0ABQ8SNM5</accession>